<gene>
    <name evidence="1" type="ordered locus">MS0547</name>
</gene>
<evidence type="ECO:0000313" key="1">
    <source>
        <dbReference type="EMBL" id="AAU37154.1"/>
    </source>
</evidence>
<protein>
    <submittedName>
        <fullName evidence="1">Uncharacterized protein</fullName>
    </submittedName>
</protein>
<organism evidence="1 2">
    <name type="scientific">Mannheimia succiniciproducens (strain KCTC 0769BP / MBEL55E)</name>
    <dbReference type="NCBI Taxonomy" id="221988"/>
    <lineage>
        <taxon>Bacteria</taxon>
        <taxon>Pseudomonadati</taxon>
        <taxon>Pseudomonadota</taxon>
        <taxon>Gammaproteobacteria</taxon>
        <taxon>Pasteurellales</taxon>
        <taxon>Pasteurellaceae</taxon>
        <taxon>Basfia</taxon>
    </lineage>
</organism>
<dbReference type="HOGENOM" id="CLU_3356959_0_0_6"/>
<accession>Q65V56</accession>
<evidence type="ECO:0000313" key="2">
    <source>
        <dbReference type="Proteomes" id="UP000000607"/>
    </source>
</evidence>
<dbReference type="EMBL" id="AE016827">
    <property type="protein sequence ID" value="AAU37154.1"/>
    <property type="molecule type" value="Genomic_DNA"/>
</dbReference>
<keyword evidence="2" id="KW-1185">Reference proteome</keyword>
<dbReference type="KEGG" id="msu:MS0547"/>
<dbReference type="STRING" id="221988.MS0547"/>
<dbReference type="Proteomes" id="UP000000607">
    <property type="component" value="Chromosome"/>
</dbReference>
<name>Q65V56_MANSM</name>
<dbReference type="AlphaFoldDB" id="Q65V56"/>
<proteinExistence type="predicted"/>
<reference evidence="1 2" key="1">
    <citation type="journal article" date="2004" name="Nat. Biotechnol.">
        <title>The genome sequence of the capnophilic rumen bacterium Mannheimia succiniciproducens.</title>
        <authorList>
            <person name="Hong S.H."/>
            <person name="Kim J.S."/>
            <person name="Lee S.Y."/>
            <person name="In Y.H."/>
            <person name="Choi S.S."/>
            <person name="Rih J.-K."/>
            <person name="Kim C.H."/>
            <person name="Jeong H."/>
            <person name="Hur C.G."/>
            <person name="Kim J.J."/>
        </authorList>
    </citation>
    <scope>NUCLEOTIDE SEQUENCE [LARGE SCALE GENOMIC DNA]</scope>
    <source>
        <strain evidence="2">KCTC 0769BP / MBEL55E</strain>
    </source>
</reference>
<sequence>MNWFVKPIAKTAKKRPHFWGHRWNLSGLRFKIPGKS</sequence>